<comment type="catalytic activity">
    <reaction evidence="5">
        <text>2 GTP = 3',3'-c-di-GMP + 2 diphosphate</text>
        <dbReference type="Rhea" id="RHEA:24898"/>
        <dbReference type="ChEBI" id="CHEBI:33019"/>
        <dbReference type="ChEBI" id="CHEBI:37565"/>
        <dbReference type="ChEBI" id="CHEBI:58805"/>
        <dbReference type="EC" id="2.7.7.65"/>
    </reaction>
</comment>
<keyword evidence="4" id="KW-0408">Iron</keyword>
<feature type="transmembrane region" description="Helical" evidence="6">
    <location>
        <begin position="150"/>
        <end position="176"/>
    </location>
</feature>
<reference evidence="9 10" key="2">
    <citation type="submission" date="2017-07" db="EMBL/GenBank/DDBJ databases">
        <title>Candidatus Dactylopiibacterium carminicum, a nitrogen-fixing symbiont of the cochineal insect Dactylopius coccus and Dactylopius opuntiae (Hemiptera: Coccoidea: Dactylopiidae).</title>
        <authorList>
            <person name="Vera A."/>
        </authorList>
    </citation>
    <scope>NUCLEOTIDE SEQUENCE [LARGE SCALE GENOMIC DNA]</scope>
    <source>
        <strain evidence="9 10">NFDCM</strain>
    </source>
</reference>
<protein>
    <recommendedName>
        <fullName evidence="2">diguanylate cyclase</fullName>
        <ecNumber evidence="2">2.7.7.65</ecNumber>
    </recommendedName>
</protein>
<dbReference type="Pfam" id="PF01814">
    <property type="entry name" value="Hemerythrin"/>
    <property type="match status" value="1"/>
</dbReference>
<dbReference type="InterPro" id="IPR035938">
    <property type="entry name" value="Hemerythrin-like_sf"/>
</dbReference>
<keyword evidence="6" id="KW-0812">Transmembrane</keyword>
<dbReference type="EC" id="2.7.7.65" evidence="2"/>
<feature type="transmembrane region" description="Helical" evidence="6">
    <location>
        <begin position="118"/>
        <end position="138"/>
    </location>
</feature>
<dbReference type="InterPro" id="IPR012827">
    <property type="entry name" value="Hemerythrin_metal-bd"/>
</dbReference>
<evidence type="ECO:0000313" key="8">
    <source>
        <dbReference type="EMBL" id="KAF7599759.1"/>
    </source>
</evidence>
<dbReference type="InterPro" id="IPR029787">
    <property type="entry name" value="Nucleotide_cyclase"/>
</dbReference>
<dbReference type="PROSITE" id="PS50887">
    <property type="entry name" value="GGDEF"/>
    <property type="match status" value="1"/>
</dbReference>
<keyword evidence="3" id="KW-0479">Metal-binding</keyword>
<feature type="domain" description="GGDEF" evidence="7">
    <location>
        <begin position="251"/>
        <end position="380"/>
    </location>
</feature>
<name>A0A272EUD9_9RHOO</name>
<proteinExistence type="inferred from homology"/>
<dbReference type="RefSeq" id="WP_095524012.1">
    <property type="nucleotide sequence ID" value="NZ_MDUX01000014.1"/>
</dbReference>
<dbReference type="GO" id="GO:0052621">
    <property type="term" value="F:diguanylate cyclase activity"/>
    <property type="evidence" value="ECO:0007669"/>
    <property type="project" value="UniProtKB-EC"/>
</dbReference>
<dbReference type="AlphaFoldDB" id="A0A272EUD9"/>
<keyword evidence="6" id="KW-0472">Membrane</keyword>
<comment type="caution">
    <text evidence="9">The sequence shown here is derived from an EMBL/GenBank/DDBJ whole genome shotgun (WGS) entry which is preliminary data.</text>
</comment>
<gene>
    <name evidence="8" type="ORF">BGI27_06035</name>
    <name evidence="9" type="ORF">CGU29_06475</name>
</gene>
<dbReference type="Gene3D" id="3.30.70.270">
    <property type="match status" value="1"/>
</dbReference>
<dbReference type="GO" id="GO:0005886">
    <property type="term" value="C:plasma membrane"/>
    <property type="evidence" value="ECO:0007669"/>
    <property type="project" value="TreeGrafter"/>
</dbReference>
<dbReference type="Gene3D" id="1.20.120.50">
    <property type="entry name" value="Hemerythrin-like"/>
    <property type="match status" value="1"/>
</dbReference>
<dbReference type="SUPFAM" id="SSF47188">
    <property type="entry name" value="Hemerythrin-like"/>
    <property type="match status" value="1"/>
</dbReference>
<feature type="transmembrane region" description="Helical" evidence="6">
    <location>
        <begin position="6"/>
        <end position="29"/>
    </location>
</feature>
<sequence length="523" mass="57419">MEFHVHVPTMLVLSIVMSLTFAGSIGWVARPGVRDGLLPLSLGFACHAVGYVLLGLRGMIPDLFSVLLANMLVTGACSLLLLAVAQFLQERLASAWLWGPALAVVLLLSAYLDDINTRVILGGSVLVVVFAALLWRLARAHRRISGRGRYLLLTGVLITLVLLIARVVLFATGAAVLEQVLDYAPSQVMLYVTAFVSQILLGTGFLLMAKESAEAQARHQAMLDSLTGCWNRARIEALVKYEMARLKRYGTPLSLLLLDMDHFKLINDQHGHLLGDSVLKAFVARVQGVIRETDLLGRWGGEEFVVLLPSSGFVAMTQMAERIRAQVEALPMVGDVRVTVSLGCASCQSTDSWETWLGRADVALYRAKAAGRNRAECEMPLTRPGPGLSVAESLGELVWRDEYLSGNPEIDDEHRTLFVSARRLFDLQQEEEGSLTAAARVFVAELEAHMATEERVLANAGYPECAAHTALHRQLAERAHRLLEAQARGQLTFDELLHFVVYEVTVQHLFIEDAKFHAHLGGA</sequence>
<dbReference type="Pfam" id="PF00990">
    <property type="entry name" value="GGDEF"/>
    <property type="match status" value="1"/>
</dbReference>
<evidence type="ECO:0000313" key="11">
    <source>
        <dbReference type="Proteomes" id="UP000623509"/>
    </source>
</evidence>
<feature type="transmembrane region" description="Helical" evidence="6">
    <location>
        <begin position="66"/>
        <end position="88"/>
    </location>
</feature>
<reference evidence="8 11" key="1">
    <citation type="submission" date="2016-08" db="EMBL/GenBank/DDBJ databases">
        <title>Candidatus Dactylopiibacterium carminicum genome sequence.</title>
        <authorList>
            <person name="Ramirez-Puebla S.T."/>
            <person name="Ormeno-Orrillo E."/>
            <person name="Vera-Ponce De Leon A."/>
            <person name="Luis L."/>
            <person name="Sanchez-Flores A."/>
            <person name="Monica R."/>
            <person name="Martinez-Romero E."/>
        </authorList>
    </citation>
    <scope>NUCLEOTIDE SEQUENCE [LARGE SCALE GENOMIC DNA]</scope>
    <source>
        <strain evidence="8">END1</strain>
    </source>
</reference>
<dbReference type="Proteomes" id="UP000216107">
    <property type="component" value="Unassembled WGS sequence"/>
</dbReference>
<dbReference type="InterPro" id="IPR000160">
    <property type="entry name" value="GGDEF_dom"/>
</dbReference>
<dbReference type="OrthoDB" id="9813903at2"/>
<dbReference type="NCBIfam" id="TIGR02481">
    <property type="entry name" value="hemeryth_dom"/>
    <property type="match status" value="1"/>
</dbReference>
<keyword evidence="11" id="KW-1185">Reference proteome</keyword>
<dbReference type="SMART" id="SM00267">
    <property type="entry name" value="GGDEF"/>
    <property type="match status" value="1"/>
</dbReference>
<dbReference type="GO" id="GO:1902201">
    <property type="term" value="P:negative regulation of bacterial-type flagellum-dependent cell motility"/>
    <property type="evidence" value="ECO:0007669"/>
    <property type="project" value="TreeGrafter"/>
</dbReference>
<evidence type="ECO:0000313" key="10">
    <source>
        <dbReference type="Proteomes" id="UP000216107"/>
    </source>
</evidence>
<dbReference type="GO" id="GO:0046872">
    <property type="term" value="F:metal ion binding"/>
    <property type="evidence" value="ECO:0007669"/>
    <property type="project" value="UniProtKB-KW"/>
</dbReference>
<evidence type="ECO:0000313" key="9">
    <source>
        <dbReference type="EMBL" id="PAS93713.1"/>
    </source>
</evidence>
<dbReference type="FunFam" id="3.30.70.270:FF:000001">
    <property type="entry name" value="Diguanylate cyclase domain protein"/>
    <property type="match status" value="1"/>
</dbReference>
<dbReference type="SUPFAM" id="SSF55073">
    <property type="entry name" value="Nucleotide cyclase"/>
    <property type="match status" value="1"/>
</dbReference>
<feature type="transmembrane region" description="Helical" evidence="6">
    <location>
        <begin position="95"/>
        <end position="112"/>
    </location>
</feature>
<dbReference type="CDD" id="cd01949">
    <property type="entry name" value="GGDEF"/>
    <property type="match status" value="1"/>
</dbReference>
<dbReference type="PANTHER" id="PTHR45138:SF9">
    <property type="entry name" value="DIGUANYLATE CYCLASE DGCM-RELATED"/>
    <property type="match status" value="1"/>
</dbReference>
<evidence type="ECO:0000256" key="6">
    <source>
        <dbReference type="SAM" id="Phobius"/>
    </source>
</evidence>
<dbReference type="Proteomes" id="UP000623509">
    <property type="component" value="Unassembled WGS sequence"/>
</dbReference>
<feature type="transmembrane region" description="Helical" evidence="6">
    <location>
        <begin position="36"/>
        <end position="54"/>
    </location>
</feature>
<keyword evidence="6" id="KW-1133">Transmembrane helix</keyword>
<dbReference type="EMBL" id="NMRN01000013">
    <property type="protein sequence ID" value="PAS93713.1"/>
    <property type="molecule type" value="Genomic_DNA"/>
</dbReference>
<dbReference type="CDD" id="cd12107">
    <property type="entry name" value="Hemerythrin"/>
    <property type="match status" value="1"/>
</dbReference>
<comment type="similarity">
    <text evidence="1">Belongs to the hemerythrin family.</text>
</comment>
<dbReference type="GO" id="GO:0043709">
    <property type="term" value="P:cell adhesion involved in single-species biofilm formation"/>
    <property type="evidence" value="ECO:0007669"/>
    <property type="project" value="TreeGrafter"/>
</dbReference>
<dbReference type="EMBL" id="MDUX01000014">
    <property type="protein sequence ID" value="KAF7599759.1"/>
    <property type="molecule type" value="Genomic_DNA"/>
</dbReference>
<evidence type="ECO:0000256" key="4">
    <source>
        <dbReference type="ARBA" id="ARBA00023004"/>
    </source>
</evidence>
<dbReference type="InterPro" id="IPR043128">
    <property type="entry name" value="Rev_trsase/Diguanyl_cyclase"/>
</dbReference>
<evidence type="ECO:0000256" key="2">
    <source>
        <dbReference type="ARBA" id="ARBA00012528"/>
    </source>
</evidence>
<dbReference type="NCBIfam" id="TIGR00254">
    <property type="entry name" value="GGDEF"/>
    <property type="match status" value="1"/>
</dbReference>
<dbReference type="InterPro" id="IPR050469">
    <property type="entry name" value="Diguanylate_Cyclase"/>
</dbReference>
<evidence type="ECO:0000256" key="3">
    <source>
        <dbReference type="ARBA" id="ARBA00022723"/>
    </source>
</evidence>
<evidence type="ECO:0000259" key="7">
    <source>
        <dbReference type="PROSITE" id="PS50887"/>
    </source>
</evidence>
<dbReference type="PANTHER" id="PTHR45138">
    <property type="entry name" value="REGULATORY COMPONENTS OF SENSORY TRANSDUCTION SYSTEM"/>
    <property type="match status" value="1"/>
</dbReference>
<evidence type="ECO:0000256" key="1">
    <source>
        <dbReference type="ARBA" id="ARBA00010587"/>
    </source>
</evidence>
<organism evidence="9 10">
    <name type="scientific">Candidatus Dactylopiibacterium carminicum</name>
    <dbReference type="NCBI Taxonomy" id="857335"/>
    <lineage>
        <taxon>Bacteria</taxon>
        <taxon>Pseudomonadati</taxon>
        <taxon>Pseudomonadota</taxon>
        <taxon>Betaproteobacteria</taxon>
        <taxon>Rhodocyclales</taxon>
        <taxon>Rhodocyclaceae</taxon>
        <taxon>Candidatus Dactylopiibacterium</taxon>
    </lineage>
</organism>
<accession>A0A272EUD9</accession>
<evidence type="ECO:0000256" key="5">
    <source>
        <dbReference type="ARBA" id="ARBA00034247"/>
    </source>
</evidence>
<dbReference type="InterPro" id="IPR012312">
    <property type="entry name" value="Hemerythrin-like"/>
</dbReference>
<feature type="transmembrane region" description="Helical" evidence="6">
    <location>
        <begin position="188"/>
        <end position="209"/>
    </location>
</feature>